<evidence type="ECO:0000313" key="1">
    <source>
        <dbReference type="EMBL" id="TGX82652.1"/>
    </source>
</evidence>
<proteinExistence type="predicted"/>
<accession>A0AC61QRA5</accession>
<keyword evidence="2" id="KW-1185">Reference proteome</keyword>
<dbReference type="EMBL" id="SRZC01000008">
    <property type="protein sequence ID" value="TGX82652.1"/>
    <property type="molecule type" value="Genomic_DNA"/>
</dbReference>
<dbReference type="Proteomes" id="UP000308886">
    <property type="component" value="Unassembled WGS sequence"/>
</dbReference>
<gene>
    <name evidence="1" type="ORF">E5358_06305</name>
</gene>
<comment type="caution">
    <text evidence="1">The sequence shown here is derived from an EMBL/GenBank/DDBJ whole genome shotgun (WGS) entry which is preliminary data.</text>
</comment>
<organism evidence="1 2">
    <name type="scientific">Palleniella muris</name>
    <dbReference type="NCBI Taxonomy" id="3038145"/>
    <lineage>
        <taxon>Bacteria</taxon>
        <taxon>Pseudomonadati</taxon>
        <taxon>Bacteroidota</taxon>
        <taxon>Bacteroidia</taxon>
        <taxon>Bacteroidales</taxon>
        <taxon>Prevotellaceae</taxon>
        <taxon>Palleniella</taxon>
    </lineage>
</organism>
<protein>
    <submittedName>
        <fullName evidence="1">Uncharacterized protein</fullName>
    </submittedName>
</protein>
<evidence type="ECO:0000313" key="2">
    <source>
        <dbReference type="Proteomes" id="UP000308886"/>
    </source>
</evidence>
<reference evidence="1" key="1">
    <citation type="submission" date="2019-04" db="EMBL/GenBank/DDBJ databases">
        <title>Microbes associate with the intestines of laboratory mice.</title>
        <authorList>
            <person name="Navarre W."/>
            <person name="Wong E."/>
            <person name="Huang K."/>
            <person name="Tropini C."/>
            <person name="Ng K."/>
            <person name="Yu B."/>
        </authorList>
    </citation>
    <scope>NUCLEOTIDE SEQUENCE</scope>
    <source>
        <strain evidence="1">NM73_A23</strain>
    </source>
</reference>
<name>A0AC61QRA5_9BACT</name>
<sequence>MKTALKLLLSLFAGMAIGVLASTILVVLFTDISFVEMFAKFRSTDIAEAALSFLVGVAAFAVSLPVLILVHEAGHLVCGLLSGYKFVSFRIFNMTFIRIDGKLHVKRFSIAGTGGQCLLTPPDVPLEQVPTMWYNAGGVLANLLLLPAALPLLWLNLNAFMFEAVFVFCLTDIFLILLNGVPMKLGGIGNDGYNMLYLRNNPLSKRALVSSLRSNAFIQNGVRPKDMPDELFDRSTDIDYKNPLEVSIPLMHASRLVDMMEWERAYDEFAEIYSHKADIIPLYVNETACELAFCAMVTGRYERATALLDAQLRKYIKQYSNVMSSKLRLMCGVALYIDHDRDKAIGLYDTLKALQDKYLFQGEVKSDLAIMQWMLRDR</sequence>